<comment type="caution">
    <text evidence="1">The sequence shown here is derived from an EMBL/GenBank/DDBJ whole genome shotgun (WGS) entry which is preliminary data.</text>
</comment>
<name>A0ACC0GRJ5_9ERIC</name>
<reference evidence="1 2" key="1">
    <citation type="journal article" date="2022" name="Plant J.">
        <title>Chromosome-level genome of Camellia lanceoleosa provides a valuable resource for understanding genome evolution and self-incompatibility.</title>
        <authorList>
            <person name="Gong W."/>
            <person name="Xiao S."/>
            <person name="Wang L."/>
            <person name="Liao Z."/>
            <person name="Chang Y."/>
            <person name="Mo W."/>
            <person name="Hu G."/>
            <person name="Li W."/>
            <person name="Zhao G."/>
            <person name="Zhu H."/>
            <person name="Hu X."/>
            <person name="Ji K."/>
            <person name="Xiang X."/>
            <person name="Song Q."/>
            <person name="Yuan D."/>
            <person name="Jin S."/>
            <person name="Zhang L."/>
        </authorList>
    </citation>
    <scope>NUCLEOTIDE SEQUENCE [LARGE SCALE GENOMIC DNA]</scope>
    <source>
        <strain evidence="1">SQ_2022a</strain>
    </source>
</reference>
<evidence type="ECO:0000313" key="2">
    <source>
        <dbReference type="Proteomes" id="UP001060215"/>
    </source>
</evidence>
<accession>A0ACC0GRJ5</accession>
<dbReference type="Proteomes" id="UP001060215">
    <property type="component" value="Chromosome 9"/>
</dbReference>
<dbReference type="EMBL" id="CM045766">
    <property type="protein sequence ID" value="KAI8003858.1"/>
    <property type="molecule type" value="Genomic_DNA"/>
</dbReference>
<keyword evidence="2" id="KW-1185">Reference proteome</keyword>
<organism evidence="1 2">
    <name type="scientific">Camellia lanceoleosa</name>
    <dbReference type="NCBI Taxonomy" id="1840588"/>
    <lineage>
        <taxon>Eukaryota</taxon>
        <taxon>Viridiplantae</taxon>
        <taxon>Streptophyta</taxon>
        <taxon>Embryophyta</taxon>
        <taxon>Tracheophyta</taxon>
        <taxon>Spermatophyta</taxon>
        <taxon>Magnoliopsida</taxon>
        <taxon>eudicotyledons</taxon>
        <taxon>Gunneridae</taxon>
        <taxon>Pentapetalae</taxon>
        <taxon>asterids</taxon>
        <taxon>Ericales</taxon>
        <taxon>Theaceae</taxon>
        <taxon>Camellia</taxon>
    </lineage>
</organism>
<sequence>MGSGIMMSKKVLGIHSYLEVLTNCQKTDTIADPQSLLEEKEALEEKLALSEYALRLAQEDTLKLKANLQKKTEFTLDELTGTNAKFSANNGADSQQEKRETSFLTWTL</sequence>
<protein>
    <submittedName>
        <fullName evidence="1">Uncharacterized protein</fullName>
    </submittedName>
</protein>
<evidence type="ECO:0000313" key="1">
    <source>
        <dbReference type="EMBL" id="KAI8003858.1"/>
    </source>
</evidence>
<gene>
    <name evidence="1" type="ORF">LOK49_LG08G00427</name>
</gene>
<proteinExistence type="predicted"/>